<name>A0A4R6UKZ4_9GAMM</name>
<dbReference type="Gene3D" id="3.40.1030.10">
    <property type="entry name" value="Nucleoside phosphorylase/phosphoribosyltransferase catalytic domain"/>
    <property type="match status" value="1"/>
</dbReference>
<reference evidence="13 14" key="1">
    <citation type="submission" date="2019-03" db="EMBL/GenBank/DDBJ databases">
        <title>Genomic Encyclopedia of Type Strains, Phase IV (KMG-IV): sequencing the most valuable type-strain genomes for metagenomic binning, comparative biology and taxonomic classification.</title>
        <authorList>
            <person name="Goeker M."/>
        </authorList>
    </citation>
    <scope>NUCLEOTIDE SEQUENCE [LARGE SCALE GENOMIC DNA]</scope>
    <source>
        <strain evidence="13 14">DSM 103792</strain>
    </source>
</reference>
<gene>
    <name evidence="10" type="primary">trpD</name>
    <name evidence="13" type="ORF">EV696_11728</name>
</gene>
<evidence type="ECO:0000256" key="6">
    <source>
        <dbReference type="ARBA" id="ARBA00022842"/>
    </source>
</evidence>
<evidence type="ECO:0000259" key="12">
    <source>
        <dbReference type="Pfam" id="PF02885"/>
    </source>
</evidence>
<evidence type="ECO:0000313" key="13">
    <source>
        <dbReference type="EMBL" id="TDQ45795.1"/>
    </source>
</evidence>
<dbReference type="SUPFAM" id="SSF47648">
    <property type="entry name" value="Nucleoside phosphorylase/phosphoribosyltransferase N-terminal domain"/>
    <property type="match status" value="1"/>
</dbReference>
<dbReference type="EMBL" id="SNYM01000017">
    <property type="protein sequence ID" value="TDQ45795.1"/>
    <property type="molecule type" value="Genomic_DNA"/>
</dbReference>
<dbReference type="Gene3D" id="1.20.970.10">
    <property type="entry name" value="Transferase, Pyrimidine Nucleoside Phosphorylase, Chain C"/>
    <property type="match status" value="1"/>
</dbReference>
<dbReference type="SUPFAM" id="SSF52418">
    <property type="entry name" value="Nucleoside phosphorylase/phosphoribosyltransferase catalytic domain"/>
    <property type="match status" value="1"/>
</dbReference>
<feature type="binding site" evidence="10">
    <location>
        <position position="119"/>
    </location>
    <ligand>
        <name>5-phospho-alpha-D-ribose 1-diphosphate</name>
        <dbReference type="ChEBI" id="CHEBI:58017"/>
    </ligand>
</feature>
<keyword evidence="5 10" id="KW-0822">Tryptophan biosynthesis</keyword>
<evidence type="ECO:0000256" key="3">
    <source>
        <dbReference type="ARBA" id="ARBA00022676"/>
    </source>
</evidence>
<feature type="binding site" evidence="10">
    <location>
        <position position="110"/>
    </location>
    <ligand>
        <name>anthranilate</name>
        <dbReference type="ChEBI" id="CHEBI:16567"/>
        <label>1</label>
    </ligand>
</feature>
<organism evidence="13 14">
    <name type="scientific">Permianibacter aggregans</name>
    <dbReference type="NCBI Taxonomy" id="1510150"/>
    <lineage>
        <taxon>Bacteria</taxon>
        <taxon>Pseudomonadati</taxon>
        <taxon>Pseudomonadota</taxon>
        <taxon>Gammaproteobacteria</taxon>
        <taxon>Pseudomonadales</taxon>
        <taxon>Pseudomonadaceae</taxon>
        <taxon>Permianibacter</taxon>
    </lineage>
</organism>
<evidence type="ECO:0000256" key="5">
    <source>
        <dbReference type="ARBA" id="ARBA00022822"/>
    </source>
</evidence>
<evidence type="ECO:0000256" key="9">
    <source>
        <dbReference type="ARBA" id="ARBA00061188"/>
    </source>
</evidence>
<feature type="binding site" evidence="10">
    <location>
        <begin position="82"/>
        <end position="83"/>
    </location>
    <ligand>
        <name>5-phospho-alpha-D-ribose 1-diphosphate</name>
        <dbReference type="ChEBI" id="CHEBI:58017"/>
    </ligand>
</feature>
<dbReference type="InterPro" id="IPR000312">
    <property type="entry name" value="Glycosyl_Trfase_fam3"/>
</dbReference>
<keyword evidence="2 10" id="KW-0028">Amino-acid biosynthesis</keyword>
<keyword evidence="4 10" id="KW-0808">Transferase</keyword>
<evidence type="ECO:0000259" key="11">
    <source>
        <dbReference type="Pfam" id="PF00591"/>
    </source>
</evidence>
<dbReference type="FunFam" id="3.40.1030.10:FF:000002">
    <property type="entry name" value="Anthranilate phosphoribosyltransferase"/>
    <property type="match status" value="1"/>
</dbReference>
<dbReference type="HAMAP" id="MF_00211">
    <property type="entry name" value="TrpD"/>
    <property type="match status" value="1"/>
</dbReference>
<dbReference type="AlphaFoldDB" id="A0A4R6UKZ4"/>
<evidence type="ECO:0000256" key="1">
    <source>
        <dbReference type="ARBA" id="ARBA00004907"/>
    </source>
</evidence>
<dbReference type="EC" id="2.4.2.18" evidence="10"/>
<dbReference type="Pfam" id="PF02885">
    <property type="entry name" value="Glycos_trans_3N"/>
    <property type="match status" value="1"/>
</dbReference>
<comment type="caution">
    <text evidence="13">The sequence shown here is derived from an EMBL/GenBank/DDBJ whole genome shotgun (WGS) entry which is preliminary data.</text>
</comment>
<keyword evidence="6 10" id="KW-0460">Magnesium</keyword>
<dbReference type="InterPro" id="IPR035902">
    <property type="entry name" value="Nuc_phospho_transferase"/>
</dbReference>
<feature type="binding site" evidence="10">
    <location>
        <begin position="89"/>
        <end position="92"/>
    </location>
    <ligand>
        <name>5-phospho-alpha-D-ribose 1-diphosphate</name>
        <dbReference type="ChEBI" id="CHEBI:58017"/>
    </ligand>
</feature>
<feature type="binding site" evidence="10">
    <location>
        <position position="91"/>
    </location>
    <ligand>
        <name>Mg(2+)</name>
        <dbReference type="ChEBI" id="CHEBI:18420"/>
        <label>1</label>
    </ligand>
</feature>
<feature type="binding site" evidence="10">
    <location>
        <begin position="107"/>
        <end position="115"/>
    </location>
    <ligand>
        <name>5-phospho-alpha-D-ribose 1-diphosphate</name>
        <dbReference type="ChEBI" id="CHEBI:58017"/>
    </ligand>
</feature>
<comment type="similarity">
    <text evidence="10">Belongs to the anthranilate phosphoribosyltransferase family.</text>
</comment>
<proteinExistence type="inferred from homology"/>
<comment type="cofactor">
    <cofactor evidence="10">
        <name>Mg(2+)</name>
        <dbReference type="ChEBI" id="CHEBI:18420"/>
    </cofactor>
    <text evidence="10">Binds 2 magnesium ions per monomer.</text>
</comment>
<evidence type="ECO:0000256" key="7">
    <source>
        <dbReference type="ARBA" id="ARBA00023141"/>
    </source>
</evidence>
<feature type="domain" description="Glycosyl transferase family 3" evidence="11">
    <location>
        <begin position="72"/>
        <end position="321"/>
    </location>
</feature>
<evidence type="ECO:0000313" key="14">
    <source>
        <dbReference type="Proteomes" id="UP000295375"/>
    </source>
</evidence>
<comment type="similarity">
    <text evidence="9">In the C-terminal section; belongs to the anthranilate phosphoribosyltransferase family.</text>
</comment>
<dbReference type="GO" id="GO:0004048">
    <property type="term" value="F:anthranilate phosphoribosyltransferase activity"/>
    <property type="evidence" value="ECO:0007669"/>
    <property type="project" value="UniProtKB-UniRule"/>
</dbReference>
<dbReference type="InterPro" id="IPR005940">
    <property type="entry name" value="Anthranilate_Pribosyl_Tfrase"/>
</dbReference>
<feature type="binding site" evidence="10">
    <location>
        <position position="87"/>
    </location>
    <ligand>
        <name>5-phospho-alpha-D-ribose 1-diphosphate</name>
        <dbReference type="ChEBI" id="CHEBI:58017"/>
    </ligand>
</feature>
<comment type="pathway">
    <text evidence="1 10">Amino-acid biosynthesis; L-tryptophan biosynthesis; L-tryptophan from chorismate: step 2/5.</text>
</comment>
<evidence type="ECO:0000256" key="10">
    <source>
        <dbReference type="HAMAP-Rule" id="MF_00211"/>
    </source>
</evidence>
<dbReference type="GO" id="GO:0000162">
    <property type="term" value="P:L-tryptophan biosynthetic process"/>
    <property type="evidence" value="ECO:0007669"/>
    <property type="project" value="UniProtKB-UniRule"/>
</dbReference>
<keyword evidence="10" id="KW-0479">Metal-binding</keyword>
<comment type="function">
    <text evidence="10">Catalyzes the transfer of the phosphoribosyl group of 5-phosphorylribose-1-pyrophosphate (PRPP) to anthranilate to yield N-(5'-phosphoribosyl)-anthranilate (PRA).</text>
</comment>
<dbReference type="InterPro" id="IPR036320">
    <property type="entry name" value="Glycosyl_Trfase_fam3_N_dom_sf"/>
</dbReference>
<dbReference type="GO" id="GO:0005829">
    <property type="term" value="C:cytosol"/>
    <property type="evidence" value="ECO:0007669"/>
    <property type="project" value="TreeGrafter"/>
</dbReference>
<dbReference type="OrthoDB" id="9806430at2"/>
<dbReference type="Pfam" id="PF00591">
    <property type="entry name" value="Glycos_transf_3"/>
    <property type="match status" value="1"/>
</dbReference>
<feature type="binding site" evidence="10">
    <location>
        <position position="222"/>
    </location>
    <ligand>
        <name>Mg(2+)</name>
        <dbReference type="ChEBI" id="CHEBI:18420"/>
        <label>2</label>
    </ligand>
</feature>
<dbReference type="Proteomes" id="UP000295375">
    <property type="component" value="Unassembled WGS sequence"/>
</dbReference>
<dbReference type="GO" id="GO:0000287">
    <property type="term" value="F:magnesium ion binding"/>
    <property type="evidence" value="ECO:0007669"/>
    <property type="project" value="UniProtKB-UniRule"/>
</dbReference>
<keyword evidence="7 10" id="KW-0057">Aromatic amino acid biosynthesis</keyword>
<accession>A0A4R6UKZ4</accession>
<dbReference type="UniPathway" id="UPA00035">
    <property type="reaction ID" value="UER00041"/>
</dbReference>
<dbReference type="RefSeq" id="WP_133592358.1">
    <property type="nucleotide sequence ID" value="NZ_CP037953.1"/>
</dbReference>
<keyword evidence="14" id="KW-1185">Reference proteome</keyword>
<feature type="binding site" evidence="10">
    <location>
        <position position="79"/>
    </location>
    <ligand>
        <name>5-phospho-alpha-D-ribose 1-diphosphate</name>
        <dbReference type="ChEBI" id="CHEBI:58017"/>
    </ligand>
</feature>
<dbReference type="InterPro" id="IPR017459">
    <property type="entry name" value="Glycosyl_Trfase_fam3_N_dom"/>
</dbReference>
<evidence type="ECO:0000256" key="2">
    <source>
        <dbReference type="ARBA" id="ARBA00022605"/>
    </source>
</evidence>
<dbReference type="PANTHER" id="PTHR43285">
    <property type="entry name" value="ANTHRANILATE PHOSPHORIBOSYLTRANSFERASE"/>
    <property type="match status" value="1"/>
</dbReference>
<evidence type="ECO:0000256" key="8">
    <source>
        <dbReference type="ARBA" id="ARBA00052328"/>
    </source>
</evidence>
<evidence type="ECO:0000256" key="4">
    <source>
        <dbReference type="ARBA" id="ARBA00022679"/>
    </source>
</evidence>
<comment type="subunit">
    <text evidence="10">Homodimer.</text>
</comment>
<feature type="binding site" evidence="10">
    <location>
        <position position="223"/>
    </location>
    <ligand>
        <name>Mg(2+)</name>
        <dbReference type="ChEBI" id="CHEBI:18420"/>
        <label>2</label>
    </ligand>
</feature>
<comment type="caution">
    <text evidence="10">Lacks conserved residue(s) required for the propagation of feature annotation.</text>
</comment>
<feature type="binding site" evidence="10">
    <location>
        <position position="79"/>
    </location>
    <ligand>
        <name>anthranilate</name>
        <dbReference type="ChEBI" id="CHEBI:16567"/>
        <label>1</label>
    </ligand>
</feature>
<dbReference type="NCBIfam" id="TIGR01245">
    <property type="entry name" value="trpD"/>
    <property type="match status" value="1"/>
</dbReference>
<protein>
    <recommendedName>
        <fullName evidence="10">Anthranilate phosphoribosyltransferase</fullName>
        <ecNumber evidence="10">2.4.2.18</ecNumber>
    </recommendedName>
</protein>
<sequence length="336" mass="35518">MNAALDQLCRGESLSGQQTQEFFANVVSGDCEPLELAAMLVALRCKGETAEEVYGAARALLAAAEPFATPDYDFIDCCGTGGDGLATLNVSTATAFVLAALGVPVAKHGNRAVSSKSGSTDVLKILGIPFDARPARSRQLLDNLQLAFLHAPQYHAGVKHAMPVRQTLKVRTLFNLLGPIINPARPNLRLIGLYDARYLKLVAETLQKLGVGRALVVNGEVDEIAVHGETQVVELRDGELKSCTITPEQLGLPRYPVSAIAGGEPEYNAEALLQALAGKGSEAYRAAIAANAGAGLYLAGKADSLKRGAEFAMAALQDGVAETYLQRYLNEVRDAA</sequence>
<feature type="binding site" evidence="10">
    <location>
        <position position="165"/>
    </location>
    <ligand>
        <name>anthranilate</name>
        <dbReference type="ChEBI" id="CHEBI:16567"/>
        <label>2</label>
    </ligand>
</feature>
<dbReference type="PANTHER" id="PTHR43285:SF2">
    <property type="entry name" value="ANTHRANILATE PHOSPHORIBOSYLTRANSFERASE"/>
    <property type="match status" value="1"/>
</dbReference>
<feature type="domain" description="Glycosyl transferase family 3 N-terminal" evidence="12">
    <location>
        <begin position="4"/>
        <end position="64"/>
    </location>
</feature>
<keyword evidence="3 10" id="KW-0328">Glycosyltransferase</keyword>
<feature type="binding site" evidence="10">
    <location>
        <position position="223"/>
    </location>
    <ligand>
        <name>Mg(2+)</name>
        <dbReference type="ChEBI" id="CHEBI:18420"/>
        <label>1</label>
    </ligand>
</feature>
<comment type="catalytic activity">
    <reaction evidence="8 10">
        <text>N-(5-phospho-beta-D-ribosyl)anthranilate + diphosphate = 5-phospho-alpha-D-ribose 1-diphosphate + anthranilate</text>
        <dbReference type="Rhea" id="RHEA:11768"/>
        <dbReference type="ChEBI" id="CHEBI:16567"/>
        <dbReference type="ChEBI" id="CHEBI:18277"/>
        <dbReference type="ChEBI" id="CHEBI:33019"/>
        <dbReference type="ChEBI" id="CHEBI:58017"/>
        <dbReference type="EC" id="2.4.2.18"/>
    </reaction>
</comment>